<evidence type="ECO:0000256" key="1">
    <source>
        <dbReference type="SAM" id="SignalP"/>
    </source>
</evidence>
<feature type="signal peptide" evidence="1">
    <location>
        <begin position="1"/>
        <end position="27"/>
    </location>
</feature>
<accession>A0A2U1CWC7</accession>
<dbReference type="Gene3D" id="3.20.20.140">
    <property type="entry name" value="Metal-dependent hydrolases"/>
    <property type="match status" value="1"/>
</dbReference>
<dbReference type="Gene3D" id="2.60.40.1120">
    <property type="entry name" value="Carboxypeptidase-like, regulatory domain"/>
    <property type="match status" value="1"/>
</dbReference>
<dbReference type="PANTHER" id="PTHR42924">
    <property type="entry name" value="EXONUCLEASE"/>
    <property type="match status" value="1"/>
</dbReference>
<comment type="caution">
    <text evidence="2">The sequence shown here is derived from an EMBL/GenBank/DDBJ whole genome shotgun (WGS) entry which is preliminary data.</text>
</comment>
<dbReference type="GO" id="GO:0035312">
    <property type="term" value="F:5'-3' DNA exonuclease activity"/>
    <property type="evidence" value="ECO:0007669"/>
    <property type="project" value="TreeGrafter"/>
</dbReference>
<dbReference type="SUPFAM" id="SSF89550">
    <property type="entry name" value="PHP domain-like"/>
    <property type="match status" value="1"/>
</dbReference>
<dbReference type="InterPro" id="IPR052018">
    <property type="entry name" value="PHP_domain"/>
</dbReference>
<organism evidence="2 3">
    <name type="scientific">Tamilnaduibacter salinus</name>
    <dbReference type="NCBI Taxonomy" id="1484056"/>
    <lineage>
        <taxon>Bacteria</taxon>
        <taxon>Pseudomonadati</taxon>
        <taxon>Pseudomonadota</taxon>
        <taxon>Gammaproteobacteria</taxon>
        <taxon>Pseudomonadales</taxon>
        <taxon>Marinobacteraceae</taxon>
        <taxon>Tamilnaduibacter</taxon>
    </lineage>
</organism>
<evidence type="ECO:0000313" key="3">
    <source>
        <dbReference type="Proteomes" id="UP000245887"/>
    </source>
</evidence>
<gene>
    <name evidence="2" type="ORF">C8D92_10519</name>
</gene>
<dbReference type="EMBL" id="QEKQ01000005">
    <property type="protein sequence ID" value="PVY76266.1"/>
    <property type="molecule type" value="Genomic_DNA"/>
</dbReference>
<reference evidence="2 3" key="1">
    <citation type="submission" date="2018-04" db="EMBL/GenBank/DDBJ databases">
        <title>Genomic Encyclopedia of Type Strains, Phase IV (KMG-IV): sequencing the most valuable type-strain genomes for metagenomic binning, comparative biology and taxonomic classification.</title>
        <authorList>
            <person name="Goeker M."/>
        </authorList>
    </citation>
    <scope>NUCLEOTIDE SEQUENCE [LARGE SCALE GENOMIC DNA]</scope>
    <source>
        <strain evidence="2 3">DSM 28688</strain>
    </source>
</reference>
<name>A0A2U1CWC7_9GAMM</name>
<dbReference type="AlphaFoldDB" id="A0A2U1CWC7"/>
<dbReference type="SUPFAM" id="SSF49464">
    <property type="entry name" value="Carboxypeptidase regulatory domain-like"/>
    <property type="match status" value="1"/>
</dbReference>
<proteinExistence type="predicted"/>
<dbReference type="InterPro" id="IPR008969">
    <property type="entry name" value="CarboxyPept-like_regulatory"/>
</dbReference>
<protein>
    <submittedName>
        <fullName evidence="2">Putative metal-dependent phosphoesterase TrpH</fullName>
    </submittedName>
</protein>
<dbReference type="OrthoDB" id="9804333at2"/>
<dbReference type="GO" id="GO:0004534">
    <property type="term" value="F:5'-3' RNA exonuclease activity"/>
    <property type="evidence" value="ECO:0007669"/>
    <property type="project" value="TreeGrafter"/>
</dbReference>
<dbReference type="PANTHER" id="PTHR42924:SF3">
    <property type="entry name" value="POLYMERASE_HISTIDINOL PHOSPHATASE N-TERMINAL DOMAIN-CONTAINING PROTEIN"/>
    <property type="match status" value="1"/>
</dbReference>
<sequence length="765" mass="82670">MSWFRTLRTTGGIAVLATAIGTTTASAAVEVTRGATALENGDATAAEDIQLRNDELVASIAVDSAPPWGVAPGGIIDAAPIVDGEPLRDKVSLIDFIPNNWSSWPTSYQRFEVLEDGPDEAAIRVTRDWEEVTLTTTYRLESGSDRIHVVTTMDNTGDKAYESILSGYVMWPDGGNLFGPAGMHGTEEGETTDAFADWSAAYDENWGFVLHAPYMDRIDYSARDLYLKHDLAPGESRSFEGWVQVLDDGSLAPAVEAEVARKGLKAGAVSGDVATESGATVDRPVIVVEKDGEPYTWSLGRNGAYQLDLPEGDYELYATARGFADSARQSVSIGSEPLAVDFDDLKAPGQVAFEVTDKATGEPLDAKIQIAEGQTPLVGFLGRKTFFSELDAPGKRTVSIAPGEYVFEVAHGTPFLATSEKVSVTVPSGETVTESVSVTRTTTPNHRDWFAADMHHHSDVLDGFTGPEYVVRSQLAAGLDLTLLSDHDTMANLDEMAALSEQRNVPFIPSIEISPSWGHFNAYPVEIGADYAIDSGKAPVQSIIEQRDALGAEAVQVNHPYIKYGYYTNIENETATGGYYPRHDLMEVNADGEYEKTLRKAWNHWSRGERIYLSAGSDVHDVWQYASGEVRAYAHVPGTLDADTFVTALKGGHAFVTFGPMVYPDHTFGDDLKVAKGETATLGFDLEAANGLKAIRLVSDGGKVVEKRAFDGAVEGRAEFEVTATKDTFYAVIVEDQEGKKAYSNPIWLDAMSHVPAPEAADADG</sequence>
<dbReference type="InterPro" id="IPR016195">
    <property type="entry name" value="Pol/histidinol_Pase-like"/>
</dbReference>
<feature type="chain" id="PRO_5015742764" evidence="1">
    <location>
        <begin position="28"/>
        <end position="765"/>
    </location>
</feature>
<keyword evidence="1" id="KW-0732">Signal</keyword>
<dbReference type="RefSeq" id="WP_116919074.1">
    <property type="nucleotide sequence ID" value="NZ_QEKQ01000005.1"/>
</dbReference>
<evidence type="ECO:0000313" key="2">
    <source>
        <dbReference type="EMBL" id="PVY76266.1"/>
    </source>
</evidence>
<dbReference type="NCBIfam" id="NF038032">
    <property type="entry name" value="CehA_McbA_metalo"/>
    <property type="match status" value="1"/>
</dbReference>
<dbReference type="Proteomes" id="UP000245887">
    <property type="component" value="Unassembled WGS sequence"/>
</dbReference>